<evidence type="ECO:0000313" key="2">
    <source>
        <dbReference type="EMBL" id="KAI9271473.1"/>
    </source>
</evidence>
<dbReference type="SMART" id="SM00256">
    <property type="entry name" value="FBOX"/>
    <property type="match status" value="1"/>
</dbReference>
<name>A0AAD5KHH3_9FUNG</name>
<feature type="domain" description="F-box" evidence="1">
    <location>
        <begin position="139"/>
        <end position="192"/>
    </location>
</feature>
<proteinExistence type="predicted"/>
<protein>
    <recommendedName>
        <fullName evidence="1">F-box domain-containing protein</fullName>
    </recommendedName>
</protein>
<dbReference type="GO" id="GO:0031146">
    <property type="term" value="P:SCF-dependent proteasomal ubiquitin-dependent protein catabolic process"/>
    <property type="evidence" value="ECO:0007669"/>
    <property type="project" value="TreeGrafter"/>
</dbReference>
<reference evidence="2" key="2">
    <citation type="submission" date="2023-02" db="EMBL/GenBank/DDBJ databases">
        <authorList>
            <consortium name="DOE Joint Genome Institute"/>
            <person name="Mondo S.J."/>
            <person name="Chang Y."/>
            <person name="Wang Y."/>
            <person name="Ahrendt S."/>
            <person name="Andreopoulos W."/>
            <person name="Barry K."/>
            <person name="Beard J."/>
            <person name="Benny G.L."/>
            <person name="Blankenship S."/>
            <person name="Bonito G."/>
            <person name="Cuomo C."/>
            <person name="Desiro A."/>
            <person name="Gervers K.A."/>
            <person name="Hundley H."/>
            <person name="Kuo A."/>
            <person name="LaButti K."/>
            <person name="Lang B.F."/>
            <person name="Lipzen A."/>
            <person name="O'Donnell K."/>
            <person name="Pangilinan J."/>
            <person name="Reynolds N."/>
            <person name="Sandor L."/>
            <person name="Smith M.W."/>
            <person name="Tsang A."/>
            <person name="Grigoriev I.V."/>
            <person name="Stajich J.E."/>
            <person name="Spatafora J.W."/>
        </authorList>
    </citation>
    <scope>NUCLEOTIDE SEQUENCE</scope>
    <source>
        <strain evidence="2">RSA 2281</strain>
    </source>
</reference>
<keyword evidence="3" id="KW-1185">Reference proteome</keyword>
<dbReference type="AlphaFoldDB" id="A0AAD5KHH3"/>
<evidence type="ECO:0000259" key="1">
    <source>
        <dbReference type="PROSITE" id="PS50181"/>
    </source>
</evidence>
<reference evidence="2" key="1">
    <citation type="journal article" date="2022" name="IScience">
        <title>Evolution of zygomycete secretomes and the origins of terrestrial fungal ecologies.</title>
        <authorList>
            <person name="Chang Y."/>
            <person name="Wang Y."/>
            <person name="Mondo S."/>
            <person name="Ahrendt S."/>
            <person name="Andreopoulos W."/>
            <person name="Barry K."/>
            <person name="Beard J."/>
            <person name="Benny G.L."/>
            <person name="Blankenship S."/>
            <person name="Bonito G."/>
            <person name="Cuomo C."/>
            <person name="Desiro A."/>
            <person name="Gervers K.A."/>
            <person name="Hundley H."/>
            <person name="Kuo A."/>
            <person name="LaButti K."/>
            <person name="Lang B.F."/>
            <person name="Lipzen A."/>
            <person name="O'Donnell K."/>
            <person name="Pangilinan J."/>
            <person name="Reynolds N."/>
            <person name="Sandor L."/>
            <person name="Smith M.E."/>
            <person name="Tsang A."/>
            <person name="Grigoriev I.V."/>
            <person name="Stajich J.E."/>
            <person name="Spatafora J.W."/>
        </authorList>
    </citation>
    <scope>NUCLEOTIDE SEQUENCE</scope>
    <source>
        <strain evidence="2">RSA 2281</strain>
    </source>
</reference>
<sequence>MPHESLPYIPQNYEEYLEYDVDSSFLNHFIDSLNLAKLAYNEGHLHTAIAHSTKALKDLMEIKNMLLAIRMKAYNDQGEFYKAYTDAKSLEMTFLGETRRFVHMARFLFKDQRMLDVIETSDRLIDVPNIYWYSQWGIADLMSRLPHDIITLILDKLSLDDILNCMDVARHWRQHITQCPTTSTLKLTFRDHKRIEGEMQSSLYYKYLQQLSARKQQSYPSLTHLRICADHSENEDIKRALELAVNLQDLTIRDLDLYPFQEIQQYGKHLRHITINPHYPDATHISLDDDYLPINKIHFKYSIDTQNCYNTTAQTLLPILNNMEQKVEALSILVNKHDNTPDKWSPFINIQLPSLRYIKLSFTQETKGIFSAIIRQCPSLEEIFLFELQHIANTILSAITLLPTLRSLSMENVCEYVQDNIAVNDSTLRKKILHHVRIKIALTLQHVHLCYIFGPQPETIKALFKINHLKTIRLAGLDYIDSLDMDSVLSSMDGSFLPSKLETLVLQHLFTVTDSTILSLDCTKIKFKDLENVTTEGIRQMIKRTQKLKKVIINDCYQIDEDELVDLAKEEHIQISLGLEYIDVSGRLPRFS</sequence>
<dbReference type="InterPro" id="IPR032675">
    <property type="entry name" value="LRR_dom_sf"/>
</dbReference>
<dbReference type="Pfam" id="PF00646">
    <property type="entry name" value="F-box"/>
    <property type="match status" value="1"/>
</dbReference>
<dbReference type="PROSITE" id="PS50181">
    <property type="entry name" value="FBOX"/>
    <property type="match status" value="1"/>
</dbReference>
<dbReference type="SUPFAM" id="SSF52047">
    <property type="entry name" value="RNI-like"/>
    <property type="match status" value="1"/>
</dbReference>
<accession>A0AAD5KHH3</accession>
<dbReference type="InterPro" id="IPR001810">
    <property type="entry name" value="F-box_dom"/>
</dbReference>
<dbReference type="Gene3D" id="3.80.10.10">
    <property type="entry name" value="Ribonuclease Inhibitor"/>
    <property type="match status" value="1"/>
</dbReference>
<gene>
    <name evidence="2" type="ORF">BDA99DRAFT_556711</name>
</gene>
<dbReference type="Proteomes" id="UP001209540">
    <property type="component" value="Unassembled WGS sequence"/>
</dbReference>
<organism evidence="2 3">
    <name type="scientific">Phascolomyces articulosus</name>
    <dbReference type="NCBI Taxonomy" id="60185"/>
    <lineage>
        <taxon>Eukaryota</taxon>
        <taxon>Fungi</taxon>
        <taxon>Fungi incertae sedis</taxon>
        <taxon>Mucoromycota</taxon>
        <taxon>Mucoromycotina</taxon>
        <taxon>Mucoromycetes</taxon>
        <taxon>Mucorales</taxon>
        <taxon>Lichtheimiaceae</taxon>
        <taxon>Phascolomyces</taxon>
    </lineage>
</organism>
<dbReference type="PANTHER" id="PTHR13318:SF95">
    <property type="entry name" value="F-BOX PROTEIN YLR352W"/>
    <property type="match status" value="1"/>
</dbReference>
<evidence type="ECO:0000313" key="3">
    <source>
        <dbReference type="Proteomes" id="UP001209540"/>
    </source>
</evidence>
<dbReference type="InterPro" id="IPR036047">
    <property type="entry name" value="F-box-like_dom_sf"/>
</dbReference>
<dbReference type="EMBL" id="JAIXMP010000006">
    <property type="protein sequence ID" value="KAI9271473.1"/>
    <property type="molecule type" value="Genomic_DNA"/>
</dbReference>
<comment type="caution">
    <text evidence="2">The sequence shown here is derived from an EMBL/GenBank/DDBJ whole genome shotgun (WGS) entry which is preliminary data.</text>
</comment>
<dbReference type="GO" id="GO:0019005">
    <property type="term" value="C:SCF ubiquitin ligase complex"/>
    <property type="evidence" value="ECO:0007669"/>
    <property type="project" value="TreeGrafter"/>
</dbReference>
<dbReference type="PANTHER" id="PTHR13318">
    <property type="entry name" value="PARTNER OF PAIRED, ISOFORM B-RELATED"/>
    <property type="match status" value="1"/>
</dbReference>
<dbReference type="SUPFAM" id="SSF81383">
    <property type="entry name" value="F-box domain"/>
    <property type="match status" value="1"/>
</dbReference>